<keyword evidence="2" id="KW-0812">Transmembrane</keyword>
<evidence type="ECO:0000313" key="3">
    <source>
        <dbReference type="EMBL" id="NYI05139.1"/>
    </source>
</evidence>
<protein>
    <submittedName>
        <fullName evidence="3">Uncharacterized protein</fullName>
    </submittedName>
</protein>
<organism evidence="3 4">
    <name type="scientific">Allostreptomyces psammosilenae</name>
    <dbReference type="NCBI Taxonomy" id="1892865"/>
    <lineage>
        <taxon>Bacteria</taxon>
        <taxon>Bacillati</taxon>
        <taxon>Actinomycetota</taxon>
        <taxon>Actinomycetes</taxon>
        <taxon>Kitasatosporales</taxon>
        <taxon>Streptomycetaceae</taxon>
        <taxon>Allostreptomyces</taxon>
    </lineage>
</organism>
<feature type="transmembrane region" description="Helical" evidence="2">
    <location>
        <begin position="63"/>
        <end position="84"/>
    </location>
</feature>
<dbReference type="AlphaFoldDB" id="A0A852ZS08"/>
<gene>
    <name evidence="3" type="ORF">FHU37_002082</name>
</gene>
<keyword evidence="2" id="KW-0472">Membrane</keyword>
<dbReference type="RefSeq" id="WP_179813933.1">
    <property type="nucleotide sequence ID" value="NZ_JACBZD010000001.1"/>
</dbReference>
<dbReference type="Proteomes" id="UP000567795">
    <property type="component" value="Unassembled WGS sequence"/>
</dbReference>
<evidence type="ECO:0000256" key="1">
    <source>
        <dbReference type="SAM" id="MobiDB-lite"/>
    </source>
</evidence>
<proteinExistence type="predicted"/>
<sequence>MNRRPHPWTTRGGTGRAGGRPSGPVARAHTGLSPLAARSASAALTVALLLLDLGAGSLTTARAVFWVLVGLVALAVVHPVRVWADAERIGTRGLLRNRSVCLDRLVCVRGSTTLVPTLRLRDADGDAVELDVATLIDHPLLWHALERGMRRSREADTLSASAVEAWAIRAVRRGVDDDLARAILARSDLALGRDRD</sequence>
<feature type="compositionally biased region" description="Gly residues" evidence="1">
    <location>
        <begin position="12"/>
        <end position="21"/>
    </location>
</feature>
<feature type="region of interest" description="Disordered" evidence="1">
    <location>
        <begin position="1"/>
        <end position="25"/>
    </location>
</feature>
<dbReference type="EMBL" id="JACBZD010000001">
    <property type="protein sequence ID" value="NYI05139.1"/>
    <property type="molecule type" value="Genomic_DNA"/>
</dbReference>
<evidence type="ECO:0000313" key="4">
    <source>
        <dbReference type="Proteomes" id="UP000567795"/>
    </source>
</evidence>
<name>A0A852ZS08_9ACTN</name>
<reference evidence="3 4" key="1">
    <citation type="submission" date="2020-07" db="EMBL/GenBank/DDBJ databases">
        <title>Sequencing the genomes of 1000 actinobacteria strains.</title>
        <authorList>
            <person name="Klenk H.-P."/>
        </authorList>
    </citation>
    <scope>NUCLEOTIDE SEQUENCE [LARGE SCALE GENOMIC DNA]</scope>
    <source>
        <strain evidence="3 4">DSM 42178</strain>
    </source>
</reference>
<keyword evidence="2" id="KW-1133">Transmembrane helix</keyword>
<keyword evidence="4" id="KW-1185">Reference proteome</keyword>
<accession>A0A852ZS08</accession>
<comment type="caution">
    <text evidence="3">The sequence shown here is derived from an EMBL/GenBank/DDBJ whole genome shotgun (WGS) entry which is preliminary data.</text>
</comment>
<evidence type="ECO:0000256" key="2">
    <source>
        <dbReference type="SAM" id="Phobius"/>
    </source>
</evidence>